<organism evidence="1 2">
    <name type="scientific">Corynebacterium halotolerans YIM 70093 = DSM 44683</name>
    <dbReference type="NCBI Taxonomy" id="1121362"/>
    <lineage>
        <taxon>Bacteria</taxon>
        <taxon>Bacillati</taxon>
        <taxon>Actinomycetota</taxon>
        <taxon>Actinomycetes</taxon>
        <taxon>Mycobacteriales</taxon>
        <taxon>Corynebacteriaceae</taxon>
        <taxon>Corynebacterium</taxon>
    </lineage>
</organism>
<dbReference type="Gene3D" id="3.30.450.20">
    <property type="entry name" value="PAS domain"/>
    <property type="match status" value="1"/>
</dbReference>
<dbReference type="PATRIC" id="fig|1121362.3.peg.600"/>
<name>M1NQ35_9CORY</name>
<evidence type="ECO:0000313" key="2">
    <source>
        <dbReference type="Proteomes" id="UP000011723"/>
    </source>
</evidence>
<reference evidence="1 2" key="1">
    <citation type="journal article" date="2012" name="Stand. Genomic Sci.">
        <title>Genome sequence of the halotolerant bacterium Corynebacterium halotolerans type strain YIM 70093(T) (= DSM 44683(T)).</title>
        <authorList>
            <person name="Ruckert C."/>
            <person name="Albersmeier A."/>
            <person name="Al-Dilaimi A."/>
            <person name="Niehaus K."/>
            <person name="Szczepanowski R."/>
            <person name="Kalinowski J."/>
        </authorList>
    </citation>
    <scope>NUCLEOTIDE SEQUENCE [LARGE SCALE GENOMIC DNA]</scope>
    <source>
        <strain evidence="1">YIM 70093</strain>
    </source>
</reference>
<accession>M1NQ35</accession>
<dbReference type="InterPro" id="IPR000014">
    <property type="entry name" value="PAS"/>
</dbReference>
<dbReference type="AlphaFoldDB" id="M1NQ35"/>
<dbReference type="eggNOG" id="COG0840">
    <property type="taxonomic scope" value="Bacteria"/>
</dbReference>
<proteinExistence type="predicted"/>
<dbReference type="InterPro" id="IPR035965">
    <property type="entry name" value="PAS-like_dom_sf"/>
</dbReference>
<gene>
    <name evidence="1" type="ORF">A605_02990</name>
</gene>
<dbReference type="KEGG" id="chn:A605_02990"/>
<dbReference type="CDD" id="cd00130">
    <property type="entry name" value="PAS"/>
    <property type="match status" value="1"/>
</dbReference>
<dbReference type="EMBL" id="CP003697">
    <property type="protein sequence ID" value="AGF71612.1"/>
    <property type="molecule type" value="Genomic_DNA"/>
</dbReference>
<dbReference type="Proteomes" id="UP000011723">
    <property type="component" value="Chromosome"/>
</dbReference>
<dbReference type="HOGENOM" id="CLU_032045_1_0_11"/>
<sequence>MVELSPMSRFTAEDACHEVGVDELFFSVTDAEGIIRQANDVFVRLSRHGRDELIDAPHHIVRHPAVPAGVFHEMWANLRAGRPFAGYLRNRAGDDSTYDLLATVTPLPDGGFLAVSTRPVTGHLDTVRDIYYAVNDLEHRVLSEGTDRRDAAEQGAARLREELAGRGFGTYRQLQWEILPDEVAERERRSGGLPGREGATGPLAELLSAVRDLFAALDSFMDAQRDIAGTTASLARAGERLDEETAAAVRVSGEMGRLDIAGPERTLLLAPLQVWNTMHGAVGEHTADLAEMLRELEANGARTRFHIALARLHTTMTADFAAGLDNHPSGDDSSAAAIPSLTDALRAGVAEMNDRVAEHQRLSRRVSSKVRSVVSLMEVPRTMIADWLVDSDVEQLADNAQQLVAEVNRAVEGASASIIELERLGERLVSETTPQLEALRADVDRISAATTAYLGQE</sequence>
<dbReference type="STRING" id="1121362.A605_02990"/>
<keyword evidence="2" id="KW-1185">Reference proteome</keyword>
<protein>
    <submittedName>
        <fullName evidence="1">Uncharacterized protein</fullName>
    </submittedName>
</protein>
<dbReference type="SUPFAM" id="SSF55785">
    <property type="entry name" value="PYP-like sensor domain (PAS domain)"/>
    <property type="match status" value="1"/>
</dbReference>
<evidence type="ECO:0000313" key="1">
    <source>
        <dbReference type="EMBL" id="AGF71612.1"/>
    </source>
</evidence>